<dbReference type="Pfam" id="PF00534">
    <property type="entry name" value="Glycos_transf_1"/>
    <property type="match status" value="1"/>
</dbReference>
<feature type="non-terminal residue" evidence="3">
    <location>
        <position position="1"/>
    </location>
</feature>
<evidence type="ECO:0008006" key="5">
    <source>
        <dbReference type="Google" id="ProtNLM"/>
    </source>
</evidence>
<dbReference type="PANTHER" id="PTHR45947">
    <property type="entry name" value="SULFOQUINOVOSYL TRANSFERASE SQD2"/>
    <property type="match status" value="1"/>
</dbReference>
<comment type="caution">
    <text evidence="3">The sequence shown here is derived from an EMBL/GenBank/DDBJ whole genome shotgun (WGS) entry which is preliminary data.</text>
</comment>
<dbReference type="PANTHER" id="PTHR45947:SF3">
    <property type="entry name" value="SULFOQUINOVOSYL TRANSFERASE SQD2"/>
    <property type="match status" value="1"/>
</dbReference>
<name>A0A1F7JLT6_9BACT</name>
<dbReference type="Pfam" id="PF13439">
    <property type="entry name" value="Glyco_transf_4"/>
    <property type="match status" value="1"/>
</dbReference>
<dbReference type="SUPFAM" id="SSF53756">
    <property type="entry name" value="UDP-Glycosyltransferase/glycogen phosphorylase"/>
    <property type="match status" value="1"/>
</dbReference>
<dbReference type="InterPro" id="IPR050194">
    <property type="entry name" value="Glycosyltransferase_grp1"/>
</dbReference>
<dbReference type="InterPro" id="IPR001296">
    <property type="entry name" value="Glyco_trans_1"/>
</dbReference>
<sequence length="359" mass="40442">TLPLIAKNNTLLLAVPKPRGKIELPQSFSNIEIVYLSGLPVFFYKDWQITLPISPFLYRQLDKFHPDVIHFHSAFTTGHNGVFYARQKKIPLVGTFHGYFMEPEYLSIIGLDKIGLHRSKMLNKLLWRYSNFFYNKADMVICPSQATRKDLIDHGVIKPVHAVSNGIKINTTAKRNKTYQLPRKYFLYVGRISKEKNLDLLIQALEKTETTINLVMVGDGPMKTTLENMAKNKKLVKRVFLLGQIDHDKLICSNIYEDALGFITASTSETQGITILEAMAAGLPIIGVKARALPELITDNGVICNVGDIDSLSNAMMTIEGNLDLRKKYGDNSKNNVRQHSIDKTIERLEKIYASVSGA</sequence>
<evidence type="ECO:0000313" key="4">
    <source>
        <dbReference type="Proteomes" id="UP000176376"/>
    </source>
</evidence>
<dbReference type="AlphaFoldDB" id="A0A1F7JLT6"/>
<evidence type="ECO:0000259" key="1">
    <source>
        <dbReference type="Pfam" id="PF00534"/>
    </source>
</evidence>
<feature type="domain" description="Glycosyl transferase family 1" evidence="1">
    <location>
        <begin position="180"/>
        <end position="335"/>
    </location>
</feature>
<reference evidence="3 4" key="1">
    <citation type="journal article" date="2016" name="Nat. Commun.">
        <title>Thousands of microbial genomes shed light on interconnected biogeochemical processes in an aquifer system.</title>
        <authorList>
            <person name="Anantharaman K."/>
            <person name="Brown C.T."/>
            <person name="Hug L.A."/>
            <person name="Sharon I."/>
            <person name="Castelle C.J."/>
            <person name="Probst A.J."/>
            <person name="Thomas B.C."/>
            <person name="Singh A."/>
            <person name="Wilkins M.J."/>
            <person name="Karaoz U."/>
            <person name="Brodie E.L."/>
            <person name="Williams K.H."/>
            <person name="Hubbard S.S."/>
            <person name="Banfield J.F."/>
        </authorList>
    </citation>
    <scope>NUCLEOTIDE SEQUENCE [LARGE SCALE GENOMIC DNA]</scope>
</reference>
<dbReference type="GO" id="GO:0016757">
    <property type="term" value="F:glycosyltransferase activity"/>
    <property type="evidence" value="ECO:0007669"/>
    <property type="project" value="InterPro"/>
</dbReference>
<gene>
    <name evidence="3" type="ORF">A3J15_01630</name>
</gene>
<feature type="domain" description="Glycosyltransferase subfamily 4-like N-terminal" evidence="2">
    <location>
        <begin position="14"/>
        <end position="169"/>
    </location>
</feature>
<proteinExistence type="predicted"/>
<dbReference type="Gene3D" id="3.40.50.2000">
    <property type="entry name" value="Glycogen Phosphorylase B"/>
    <property type="match status" value="2"/>
</dbReference>
<dbReference type="STRING" id="1802074.A3J15_01630"/>
<accession>A0A1F7JLT6</accession>
<dbReference type="InterPro" id="IPR028098">
    <property type="entry name" value="Glyco_trans_4-like_N"/>
</dbReference>
<dbReference type="Proteomes" id="UP000176376">
    <property type="component" value="Unassembled WGS sequence"/>
</dbReference>
<protein>
    <recommendedName>
        <fullName evidence="5">Glycosyltransferase subfamily 4-like N-terminal domain-containing protein</fullName>
    </recommendedName>
</protein>
<evidence type="ECO:0000259" key="2">
    <source>
        <dbReference type="Pfam" id="PF13439"/>
    </source>
</evidence>
<evidence type="ECO:0000313" key="3">
    <source>
        <dbReference type="EMBL" id="OGK56579.1"/>
    </source>
</evidence>
<organism evidence="3 4">
    <name type="scientific">Candidatus Roizmanbacteria bacterium RIFCSPLOWO2_02_FULL_38_10</name>
    <dbReference type="NCBI Taxonomy" id="1802074"/>
    <lineage>
        <taxon>Bacteria</taxon>
        <taxon>Candidatus Roizmaniibacteriota</taxon>
    </lineage>
</organism>
<dbReference type="EMBL" id="MGAY01000030">
    <property type="protein sequence ID" value="OGK56579.1"/>
    <property type="molecule type" value="Genomic_DNA"/>
</dbReference>